<dbReference type="KEGG" id="lrs:PX52LOC_07893"/>
<evidence type="ECO:0000313" key="4">
    <source>
        <dbReference type="EMBL" id="QEL20777.1"/>
    </source>
</evidence>
<proteinExistence type="predicted"/>
<feature type="domain" description="Sialate O-acetylesterase" evidence="3">
    <location>
        <begin position="414"/>
        <end position="617"/>
    </location>
</feature>
<dbReference type="Gene3D" id="3.40.50.1110">
    <property type="entry name" value="SGNH hydrolase"/>
    <property type="match status" value="2"/>
</dbReference>
<protein>
    <submittedName>
        <fullName evidence="4">Sialate O-acetylesterase</fullName>
    </submittedName>
</protein>
<sequence length="619" mass="67833">MTTRTRGSAVARLLSLLLLVGPAAVAPAADKPLKVFILAGQSNMQGHASVSTFDSLAGDPKTAPLLKDMLGPDGKPTVCEKVWITSVGGLGDAYSDLREAKGKLTAGFGAPENKIGPEFTFGLTVEKRLGGPVLIIKTAWGGRSLHTDFRPPGAGPESINAFTLEQWKKRGLDAEQETAKIHKNGGVFYKHMIDHVRKVLNDIARVVPGYDPKQGYELAGFVWFQGFNDYVDGWTYPDQNKPGGYDLYAELLGHLIRDVRKDLAAPKLPVVIGVMGIDGLTGDKKPPMMHFRAAQRKPASLDEFKGSVVAVETAPFWDDDLDALQQRWDRISNKLEQDFRKMDPKPSEKVKEEARTKAREAEFQLDERKRLKAGVSNGGYHYLGAAKILAPVGRAFAEALLNPPKPVGAANQPVKVFVLAGQSNMEGQGFIVADPKRNGGKGSLEFLVKDKATADTFKHLVAKDGKWIVRDDVWIHYLDRKGKLTVGYGAKDDRIGPELGFGTVVGDAFEEPVLLVKLAWGGKSLGKDFRPPSAGGEVGPYYKEIVDRTKAVLKNLKTEFPAFGDRGYDLAGFGWHQGWNDRVNQAFNDEYEKNLAHFIRDIRTDLGVKDLPFVIAETG</sequence>
<gene>
    <name evidence="4" type="ORF">PX52LOC_07893</name>
</gene>
<dbReference type="Proteomes" id="UP000324974">
    <property type="component" value="Chromosome"/>
</dbReference>
<feature type="domain" description="Sialate O-acetylesterase" evidence="3">
    <location>
        <begin position="33"/>
        <end position="295"/>
    </location>
</feature>
<dbReference type="AlphaFoldDB" id="A0A5C1ARJ7"/>
<dbReference type="InterPro" id="IPR005181">
    <property type="entry name" value="SASA"/>
</dbReference>
<name>A0A5C1ARJ7_9BACT</name>
<evidence type="ECO:0000259" key="3">
    <source>
        <dbReference type="Pfam" id="PF03629"/>
    </source>
</evidence>
<dbReference type="GO" id="GO:0016788">
    <property type="term" value="F:hydrolase activity, acting on ester bonds"/>
    <property type="evidence" value="ECO:0007669"/>
    <property type="project" value="UniProtKB-ARBA"/>
</dbReference>
<evidence type="ECO:0000256" key="2">
    <source>
        <dbReference type="SAM" id="SignalP"/>
    </source>
</evidence>
<feature type="signal peptide" evidence="2">
    <location>
        <begin position="1"/>
        <end position="28"/>
    </location>
</feature>
<dbReference type="InterPro" id="IPR036514">
    <property type="entry name" value="SGNH_hydro_sf"/>
</dbReference>
<dbReference type="PANTHER" id="PTHR31988:SF19">
    <property type="entry name" value="9-O-ACETYL-N-ACETYLNEURAMINIC ACID DEACETYLASE-RELATED"/>
    <property type="match status" value="1"/>
</dbReference>
<dbReference type="InterPro" id="IPR052940">
    <property type="entry name" value="Carb_Esterase_6"/>
</dbReference>
<evidence type="ECO:0000256" key="1">
    <source>
        <dbReference type="ARBA" id="ARBA00022801"/>
    </source>
</evidence>
<dbReference type="RefSeq" id="WP_246173601.1">
    <property type="nucleotide sequence ID" value="NZ_CP042425.1"/>
</dbReference>
<reference evidence="5" key="1">
    <citation type="submission" date="2019-08" db="EMBL/GenBank/DDBJ databases">
        <title>Limnoglobus roseus gen. nov., sp. nov., a novel freshwater planctomycete with a giant genome from the family Gemmataceae.</title>
        <authorList>
            <person name="Kulichevskaya I.S."/>
            <person name="Naumoff D.G."/>
            <person name="Miroshnikov K."/>
            <person name="Ivanova A."/>
            <person name="Philippov D.A."/>
            <person name="Hakobyan A."/>
            <person name="Rijpstra I.C."/>
            <person name="Sinninghe Damste J.S."/>
            <person name="Liesack W."/>
            <person name="Dedysh S.N."/>
        </authorList>
    </citation>
    <scope>NUCLEOTIDE SEQUENCE [LARGE SCALE GENOMIC DNA]</scope>
    <source>
        <strain evidence="5">PX52</strain>
    </source>
</reference>
<keyword evidence="5" id="KW-1185">Reference proteome</keyword>
<dbReference type="SUPFAM" id="SSF52266">
    <property type="entry name" value="SGNH hydrolase"/>
    <property type="match status" value="2"/>
</dbReference>
<accession>A0A5C1ARJ7</accession>
<keyword evidence="1" id="KW-0378">Hydrolase</keyword>
<keyword evidence="2" id="KW-0732">Signal</keyword>
<dbReference type="Pfam" id="PF03629">
    <property type="entry name" value="SASA"/>
    <property type="match status" value="2"/>
</dbReference>
<dbReference type="PANTHER" id="PTHR31988">
    <property type="entry name" value="ESTERASE, PUTATIVE (DUF303)-RELATED"/>
    <property type="match status" value="1"/>
</dbReference>
<organism evidence="4 5">
    <name type="scientific">Limnoglobus roseus</name>
    <dbReference type="NCBI Taxonomy" id="2598579"/>
    <lineage>
        <taxon>Bacteria</taxon>
        <taxon>Pseudomonadati</taxon>
        <taxon>Planctomycetota</taxon>
        <taxon>Planctomycetia</taxon>
        <taxon>Gemmatales</taxon>
        <taxon>Gemmataceae</taxon>
        <taxon>Limnoglobus</taxon>
    </lineage>
</organism>
<dbReference type="EMBL" id="CP042425">
    <property type="protein sequence ID" value="QEL20777.1"/>
    <property type="molecule type" value="Genomic_DNA"/>
</dbReference>
<feature type="chain" id="PRO_5022923397" evidence="2">
    <location>
        <begin position="29"/>
        <end position="619"/>
    </location>
</feature>
<evidence type="ECO:0000313" key="5">
    <source>
        <dbReference type="Proteomes" id="UP000324974"/>
    </source>
</evidence>